<evidence type="ECO:0000313" key="3">
    <source>
        <dbReference type="Proteomes" id="UP001528920"/>
    </source>
</evidence>
<dbReference type="Proteomes" id="UP001528920">
    <property type="component" value="Unassembled WGS sequence"/>
</dbReference>
<comment type="caution">
    <text evidence="2">The sequence shown here is derived from an EMBL/GenBank/DDBJ whole genome shotgun (WGS) entry which is preliminary data.</text>
</comment>
<evidence type="ECO:0000313" key="2">
    <source>
        <dbReference type="EMBL" id="MDE5420473.1"/>
    </source>
</evidence>
<protein>
    <submittedName>
        <fullName evidence="2">Uncharacterized protein</fullName>
    </submittedName>
</protein>
<dbReference type="RefSeq" id="WP_275111804.1">
    <property type="nucleotide sequence ID" value="NZ_JAKJSC010000011.1"/>
</dbReference>
<proteinExistence type="predicted"/>
<keyword evidence="3" id="KW-1185">Reference proteome</keyword>
<gene>
    <name evidence="2" type="ORF">L3049_20980</name>
</gene>
<dbReference type="EMBL" id="JAKJSC010000011">
    <property type="protein sequence ID" value="MDE5420473.1"/>
    <property type="molecule type" value="Genomic_DNA"/>
</dbReference>
<keyword evidence="1" id="KW-0812">Transmembrane</keyword>
<keyword evidence="1" id="KW-1133">Transmembrane helix</keyword>
<reference evidence="2 3" key="1">
    <citation type="submission" date="2022-01" db="EMBL/GenBank/DDBJ databases">
        <title>Labilibaculum sp. nov, a marine bacterium isolated from Antarctica.</title>
        <authorList>
            <person name="Dai W."/>
        </authorList>
    </citation>
    <scope>NUCLEOTIDE SEQUENCE [LARGE SCALE GENOMIC DNA]</scope>
    <source>
        <strain evidence="2 3">DW002</strain>
    </source>
</reference>
<keyword evidence="1" id="KW-0472">Membrane</keyword>
<accession>A0ABT5VYI8</accession>
<name>A0ABT5VYI8_9BACT</name>
<sequence>MDIDFKQWQYFQSLEDDFIRTLRFVELDSSNLETHSIEFSKLLLLIGAEFESVSKELIKTVDPEMKVGDIAEIKGGILTNFKKICKNEVRISNYKMTIFPFENWDNGGQLDWWNSYNNLKHNRLKNFENANLGMTLNAIGGLLIVLVYLYRYRNEFKHLMTNNDFMATDGMGQNYVVLSNKDIADKIDNN</sequence>
<organism evidence="2 3">
    <name type="scientific">Paralabilibaculum antarcticum</name>
    <dbReference type="NCBI Taxonomy" id="2912572"/>
    <lineage>
        <taxon>Bacteria</taxon>
        <taxon>Pseudomonadati</taxon>
        <taxon>Bacteroidota</taxon>
        <taxon>Bacteroidia</taxon>
        <taxon>Marinilabiliales</taxon>
        <taxon>Marinifilaceae</taxon>
        <taxon>Paralabilibaculum</taxon>
    </lineage>
</organism>
<evidence type="ECO:0000256" key="1">
    <source>
        <dbReference type="SAM" id="Phobius"/>
    </source>
</evidence>
<feature type="transmembrane region" description="Helical" evidence="1">
    <location>
        <begin position="132"/>
        <end position="150"/>
    </location>
</feature>